<evidence type="ECO:0000256" key="14">
    <source>
        <dbReference type="ARBA" id="ARBA00047683"/>
    </source>
</evidence>
<dbReference type="GO" id="GO:0000162">
    <property type="term" value="P:L-tryptophan biosynthetic process"/>
    <property type="evidence" value="ECO:0007669"/>
    <property type="project" value="UniProtKB-UniPathway"/>
</dbReference>
<protein>
    <recommendedName>
        <fullName evidence="6 15">Anthranilate synthase component 1</fullName>
        <ecNumber evidence="5 15">4.1.3.27</ecNumber>
    </recommendedName>
</protein>
<reference evidence="18 19" key="1">
    <citation type="journal article" date="2016" name="Front. Microbiol.">
        <title>Comparative Genomics Analysis of Streptomyces Species Reveals Their Adaptation to the Marine Environment and Their Diversity at the Genomic Level.</title>
        <authorList>
            <person name="Tian X."/>
            <person name="Zhang Z."/>
            <person name="Yang T."/>
            <person name="Chen M."/>
            <person name="Li J."/>
            <person name="Chen F."/>
            <person name="Yang J."/>
            <person name="Li W."/>
            <person name="Zhang B."/>
            <person name="Zhang Z."/>
            <person name="Wu J."/>
            <person name="Zhang C."/>
            <person name="Long L."/>
            <person name="Xiao J."/>
        </authorList>
    </citation>
    <scope>NUCLEOTIDE SEQUENCE [LARGE SCALE GENOMIC DNA]</scope>
    <source>
        <strain evidence="18 19">SCSIO M10379</strain>
    </source>
</reference>
<sequence>MTAPDLATFRTLAENRRVIPVTRRLLADGDTPIALYRKLAAERPGTFLLESAENGRTWSRYSFVGVRSHAALTVRDGEAHWQGTPPVGVPTDGDPLVALRETVEALHTPRDLHRGGELPPFTGGMVGYLGYDIVQRLEKVGHHPGTADDLGLPELTMLLTSDLAVLDHRDGTVLLIANAINHNDLDTGVDEAHADAVRRLDAMAADLARPAPVDPVALPASELPPVEARSGGATYRGWVEDIKERIRGGEAFQVVPSQRFEARCEASALDVYRALRATNPSPYMYLLRFEGFDVVGSSPEALVKVEDGRAMMHPIAGTRPRGATPGEDTALAEELLADPKERAEHLMLVDLGRNDLGRVCEPGSVEVVDFMSIERYSHVMHIVSTVTGQLARDRTAFDALTSCFPAGTLSGAPKPRALQIIEELEPTRRGVYGGCVGYLDFAGDSDTAIAIRTALLRDGTAYVQAGAGVVADSDPEAEDTECANKAAAVLRAVRTAERLGGSVEA</sequence>
<keyword evidence="12 15" id="KW-0456">Lyase</keyword>
<comment type="function">
    <text evidence="13 15">Part of a heterotetrameric complex that catalyzes the two-step biosynthesis of anthranilate, an intermediate in the biosynthesis of L-tryptophan. In the first step, the glutamine-binding beta subunit (TrpG) of anthranilate synthase (AS) provides the glutamine amidotransferase activity which generates ammonia as a substrate that, along with chorismate, is used in the second step, catalyzed by the large alpha subunit of AS (TrpE) to produce anthranilate. In the absence of TrpG, TrpE can synthesize anthranilate directly from chorismate and high concentrations of ammonia.</text>
</comment>
<dbReference type="GO" id="GO:0046872">
    <property type="term" value="F:metal ion binding"/>
    <property type="evidence" value="ECO:0007669"/>
    <property type="project" value="UniProtKB-KW"/>
</dbReference>
<evidence type="ECO:0000256" key="4">
    <source>
        <dbReference type="ARBA" id="ARBA00011575"/>
    </source>
</evidence>
<evidence type="ECO:0000256" key="6">
    <source>
        <dbReference type="ARBA" id="ARBA00020653"/>
    </source>
</evidence>
<comment type="caution">
    <text evidence="18">The sequence shown here is derived from an EMBL/GenBank/DDBJ whole genome shotgun (WGS) entry which is preliminary data.</text>
</comment>
<evidence type="ECO:0000256" key="2">
    <source>
        <dbReference type="ARBA" id="ARBA00004873"/>
    </source>
</evidence>
<dbReference type="Pfam" id="PF04715">
    <property type="entry name" value="Anth_synt_I_N"/>
    <property type="match status" value="1"/>
</dbReference>
<dbReference type="PATRIC" id="fig|943816.4.peg.1513"/>
<feature type="domain" description="Anthranilate synthase component I N-terminal" evidence="17">
    <location>
        <begin position="29"/>
        <end position="174"/>
    </location>
</feature>
<evidence type="ECO:0000256" key="1">
    <source>
        <dbReference type="ARBA" id="ARBA00001946"/>
    </source>
</evidence>
<dbReference type="InterPro" id="IPR005801">
    <property type="entry name" value="ADC_synthase"/>
</dbReference>
<name>A0A1E7K2M2_9ACTN</name>
<dbReference type="AlphaFoldDB" id="A0A1E7K2M2"/>
<evidence type="ECO:0000256" key="7">
    <source>
        <dbReference type="ARBA" id="ARBA00022605"/>
    </source>
</evidence>
<dbReference type="RefSeq" id="WP_019358534.1">
    <property type="nucleotide sequence ID" value="NZ_LJGV01000022.1"/>
</dbReference>
<dbReference type="EMBL" id="LJGV01000022">
    <property type="protein sequence ID" value="OEU98184.1"/>
    <property type="molecule type" value="Genomic_DNA"/>
</dbReference>
<evidence type="ECO:0000256" key="13">
    <source>
        <dbReference type="ARBA" id="ARBA00025634"/>
    </source>
</evidence>
<dbReference type="PRINTS" id="PR00095">
    <property type="entry name" value="ANTSNTHASEI"/>
</dbReference>
<evidence type="ECO:0000313" key="19">
    <source>
        <dbReference type="Proteomes" id="UP000175829"/>
    </source>
</evidence>
<dbReference type="NCBIfam" id="TIGR00564">
    <property type="entry name" value="trpE_most"/>
    <property type="match status" value="1"/>
</dbReference>
<evidence type="ECO:0000256" key="11">
    <source>
        <dbReference type="ARBA" id="ARBA00023141"/>
    </source>
</evidence>
<evidence type="ECO:0000256" key="8">
    <source>
        <dbReference type="ARBA" id="ARBA00022723"/>
    </source>
</evidence>
<evidence type="ECO:0000256" key="10">
    <source>
        <dbReference type="ARBA" id="ARBA00022842"/>
    </source>
</evidence>
<evidence type="ECO:0000256" key="3">
    <source>
        <dbReference type="ARBA" id="ARBA00009562"/>
    </source>
</evidence>
<dbReference type="InterPro" id="IPR019999">
    <property type="entry name" value="Anth_synth_I-like"/>
</dbReference>
<dbReference type="NCBIfam" id="NF010086">
    <property type="entry name" value="PRK13571.1"/>
    <property type="match status" value="1"/>
</dbReference>
<keyword evidence="11 15" id="KW-0057">Aromatic amino acid biosynthesis</keyword>
<comment type="pathway">
    <text evidence="2 15">Amino-acid biosynthesis; L-tryptophan biosynthesis; L-tryptophan from chorismate: step 1/5.</text>
</comment>
<gene>
    <name evidence="15" type="primary">trpE</name>
    <name evidence="18" type="ORF">AN217_10515</name>
</gene>
<proteinExistence type="inferred from homology"/>
<dbReference type="Proteomes" id="UP000175829">
    <property type="component" value="Unassembled WGS sequence"/>
</dbReference>
<dbReference type="InterPro" id="IPR005256">
    <property type="entry name" value="Anth_synth_I_PabB"/>
</dbReference>
<comment type="subunit">
    <text evidence="4 15">Heterotetramer consisting of two non-identical subunits: a beta subunit (TrpG) and a large alpha subunit (TrpE).</text>
</comment>
<dbReference type="UniPathway" id="UPA00035">
    <property type="reaction ID" value="UER00040"/>
</dbReference>
<dbReference type="GO" id="GO:0004049">
    <property type="term" value="F:anthranilate synthase activity"/>
    <property type="evidence" value="ECO:0007669"/>
    <property type="project" value="UniProtKB-EC"/>
</dbReference>
<dbReference type="Pfam" id="PF00425">
    <property type="entry name" value="Chorismate_bind"/>
    <property type="match status" value="1"/>
</dbReference>
<feature type="domain" description="Chorismate-utilising enzyme C-terminal" evidence="16">
    <location>
        <begin position="234"/>
        <end position="485"/>
    </location>
</feature>
<comment type="cofactor">
    <cofactor evidence="1 15">
        <name>Mg(2+)</name>
        <dbReference type="ChEBI" id="CHEBI:18420"/>
    </cofactor>
</comment>
<dbReference type="Gene3D" id="3.60.120.10">
    <property type="entry name" value="Anthranilate synthase"/>
    <property type="match status" value="1"/>
</dbReference>
<keyword evidence="8 15" id="KW-0479">Metal-binding</keyword>
<dbReference type="PANTHER" id="PTHR11236">
    <property type="entry name" value="AMINOBENZOATE/ANTHRANILATE SYNTHASE"/>
    <property type="match status" value="1"/>
</dbReference>
<evidence type="ECO:0000256" key="15">
    <source>
        <dbReference type="RuleBase" id="RU364045"/>
    </source>
</evidence>
<organism evidence="18 19">
    <name type="scientific">Streptomyces qinglanensis</name>
    <dbReference type="NCBI Taxonomy" id="943816"/>
    <lineage>
        <taxon>Bacteria</taxon>
        <taxon>Bacillati</taxon>
        <taxon>Actinomycetota</taxon>
        <taxon>Actinomycetes</taxon>
        <taxon>Kitasatosporales</taxon>
        <taxon>Streptomycetaceae</taxon>
        <taxon>Streptomyces</taxon>
    </lineage>
</organism>
<accession>A0A1E7K2M2</accession>
<evidence type="ECO:0000259" key="17">
    <source>
        <dbReference type="Pfam" id="PF04715"/>
    </source>
</evidence>
<dbReference type="InterPro" id="IPR015890">
    <property type="entry name" value="Chorismate_C"/>
</dbReference>
<keyword evidence="10 15" id="KW-0460">Magnesium</keyword>
<comment type="similarity">
    <text evidence="3 15">Belongs to the anthranilate synthase component I family.</text>
</comment>
<dbReference type="EC" id="4.1.3.27" evidence="5 15"/>
<keyword evidence="9 15" id="KW-0822">Tryptophan biosynthesis</keyword>
<comment type="catalytic activity">
    <reaction evidence="14 15">
        <text>chorismate + L-glutamine = anthranilate + pyruvate + L-glutamate + H(+)</text>
        <dbReference type="Rhea" id="RHEA:21732"/>
        <dbReference type="ChEBI" id="CHEBI:15361"/>
        <dbReference type="ChEBI" id="CHEBI:15378"/>
        <dbReference type="ChEBI" id="CHEBI:16567"/>
        <dbReference type="ChEBI" id="CHEBI:29748"/>
        <dbReference type="ChEBI" id="CHEBI:29985"/>
        <dbReference type="ChEBI" id="CHEBI:58359"/>
        <dbReference type="EC" id="4.1.3.27"/>
    </reaction>
</comment>
<dbReference type="SUPFAM" id="SSF56322">
    <property type="entry name" value="ADC synthase"/>
    <property type="match status" value="1"/>
</dbReference>
<evidence type="ECO:0000256" key="9">
    <source>
        <dbReference type="ARBA" id="ARBA00022822"/>
    </source>
</evidence>
<evidence type="ECO:0000313" key="18">
    <source>
        <dbReference type="EMBL" id="OEU98184.1"/>
    </source>
</evidence>
<evidence type="ECO:0000256" key="5">
    <source>
        <dbReference type="ARBA" id="ARBA00012266"/>
    </source>
</evidence>
<keyword evidence="7 15" id="KW-0028">Amino-acid biosynthesis</keyword>
<evidence type="ECO:0000259" key="16">
    <source>
        <dbReference type="Pfam" id="PF00425"/>
    </source>
</evidence>
<dbReference type="InterPro" id="IPR006805">
    <property type="entry name" value="Anth_synth_I_N"/>
</dbReference>
<evidence type="ECO:0000256" key="12">
    <source>
        <dbReference type="ARBA" id="ARBA00023239"/>
    </source>
</evidence>
<dbReference type="PANTHER" id="PTHR11236:SF46">
    <property type="entry name" value="ANTHRANILATE SYNTHASE COMPONENT 1"/>
    <property type="match status" value="1"/>
</dbReference>